<dbReference type="GO" id="GO:0006351">
    <property type="term" value="P:DNA-templated transcription"/>
    <property type="evidence" value="ECO:0007669"/>
    <property type="project" value="TreeGrafter"/>
</dbReference>
<protein>
    <submittedName>
        <fullName evidence="6">D-malate degradation protein R</fullName>
    </submittedName>
</protein>
<keyword evidence="2" id="KW-0805">Transcription regulation</keyword>
<evidence type="ECO:0000256" key="2">
    <source>
        <dbReference type="ARBA" id="ARBA00023015"/>
    </source>
</evidence>
<dbReference type="OrthoDB" id="9813056at2"/>
<reference evidence="7" key="1">
    <citation type="submission" date="2015-07" db="EMBL/GenBank/DDBJ databases">
        <authorList>
            <person name="Rodrigo-Torres Lidia"/>
            <person name="Arahal R.David."/>
        </authorList>
    </citation>
    <scope>NUCLEOTIDE SEQUENCE [LARGE SCALE GENOMIC DNA]</scope>
    <source>
        <strain evidence="7">CECT 5096</strain>
    </source>
</reference>
<evidence type="ECO:0000313" key="7">
    <source>
        <dbReference type="Proteomes" id="UP000049983"/>
    </source>
</evidence>
<dbReference type="InterPro" id="IPR058163">
    <property type="entry name" value="LysR-type_TF_proteobact-type"/>
</dbReference>
<dbReference type="SUPFAM" id="SSF46785">
    <property type="entry name" value="Winged helix' DNA-binding domain"/>
    <property type="match status" value="1"/>
</dbReference>
<dbReference type="Proteomes" id="UP000049983">
    <property type="component" value="Unassembled WGS sequence"/>
</dbReference>
<dbReference type="PANTHER" id="PTHR30537:SF1">
    <property type="entry name" value="HTH-TYPE TRANSCRIPTIONAL REGULATOR PGRR"/>
    <property type="match status" value="1"/>
</dbReference>
<dbReference type="AlphaFoldDB" id="A0A0M6ZZA0"/>
<gene>
    <name evidence="6" type="primary">dmlR_7</name>
    <name evidence="6" type="ORF">LA5096_02409</name>
</gene>
<evidence type="ECO:0000313" key="6">
    <source>
        <dbReference type="EMBL" id="CTQ70177.1"/>
    </source>
</evidence>
<dbReference type="EMBL" id="CXWC01000010">
    <property type="protein sequence ID" value="CTQ70177.1"/>
    <property type="molecule type" value="Genomic_DNA"/>
</dbReference>
<dbReference type="SUPFAM" id="SSF53850">
    <property type="entry name" value="Periplasmic binding protein-like II"/>
    <property type="match status" value="1"/>
</dbReference>
<evidence type="ECO:0000256" key="4">
    <source>
        <dbReference type="ARBA" id="ARBA00023163"/>
    </source>
</evidence>
<dbReference type="PROSITE" id="PS50931">
    <property type="entry name" value="HTH_LYSR"/>
    <property type="match status" value="1"/>
</dbReference>
<keyword evidence="3" id="KW-0238">DNA-binding</keyword>
<dbReference type="FunFam" id="1.10.10.10:FF:000001">
    <property type="entry name" value="LysR family transcriptional regulator"/>
    <property type="match status" value="1"/>
</dbReference>
<dbReference type="InterPro" id="IPR036390">
    <property type="entry name" value="WH_DNA-bd_sf"/>
</dbReference>
<dbReference type="PANTHER" id="PTHR30537">
    <property type="entry name" value="HTH-TYPE TRANSCRIPTIONAL REGULATOR"/>
    <property type="match status" value="1"/>
</dbReference>
<keyword evidence="4" id="KW-0804">Transcription</keyword>
<feature type="domain" description="HTH lysR-type" evidence="5">
    <location>
        <begin position="1"/>
        <end position="61"/>
    </location>
</feature>
<evidence type="ECO:0000259" key="5">
    <source>
        <dbReference type="PROSITE" id="PS50931"/>
    </source>
</evidence>
<dbReference type="Gene3D" id="3.40.190.290">
    <property type="match status" value="1"/>
</dbReference>
<dbReference type="Pfam" id="PF03466">
    <property type="entry name" value="LysR_substrate"/>
    <property type="match status" value="1"/>
</dbReference>
<accession>A0A0M6ZZA0</accession>
<dbReference type="GeneID" id="97669796"/>
<name>A0A0M6ZZA0_9HYPH</name>
<dbReference type="RefSeq" id="WP_055112976.1">
    <property type="nucleotide sequence ID" value="NZ_CXWA01000001.1"/>
</dbReference>
<dbReference type="InterPro" id="IPR005119">
    <property type="entry name" value="LysR_subst-bd"/>
</dbReference>
<dbReference type="InterPro" id="IPR000847">
    <property type="entry name" value="LysR_HTH_N"/>
</dbReference>
<sequence>MDRSDLAALQTFVMIARHGSLRAAARALGINPPAVSHQLKTFEERLGTRLFVRTTRSLALTDAGQRLLDSSGHLLEAVSEALETARNAKYAGSGRLKVTLPFRAWQTVVAPELQAFQNLHPGIELDLTIEEALTDIVARGYHAGIRLGDHLQDNMIAVRLSEDEQAVLVASPDYLKRHGRPDTPMDLLSHACIRHRGMSTGRIAAWRLETPEGMTSIDVSGNLVFNDLRTVVDAALRGFGIGWSLRRGVAEDLDAGRLVEILPGMTPCRPGFHLYFPKPLQDFGLLRAFLDHYRLRRMSPKDRPSIQ</sequence>
<organism evidence="6 7">
    <name type="scientific">Roseibium album</name>
    <dbReference type="NCBI Taxonomy" id="311410"/>
    <lineage>
        <taxon>Bacteria</taxon>
        <taxon>Pseudomonadati</taxon>
        <taxon>Pseudomonadota</taxon>
        <taxon>Alphaproteobacteria</taxon>
        <taxon>Hyphomicrobiales</taxon>
        <taxon>Stappiaceae</taxon>
        <taxon>Roseibium</taxon>
    </lineage>
</organism>
<evidence type="ECO:0000256" key="1">
    <source>
        <dbReference type="ARBA" id="ARBA00009437"/>
    </source>
</evidence>
<dbReference type="Gene3D" id="1.10.10.10">
    <property type="entry name" value="Winged helix-like DNA-binding domain superfamily/Winged helix DNA-binding domain"/>
    <property type="match status" value="1"/>
</dbReference>
<dbReference type="GO" id="GO:0003700">
    <property type="term" value="F:DNA-binding transcription factor activity"/>
    <property type="evidence" value="ECO:0007669"/>
    <property type="project" value="InterPro"/>
</dbReference>
<evidence type="ECO:0000256" key="3">
    <source>
        <dbReference type="ARBA" id="ARBA00023125"/>
    </source>
</evidence>
<proteinExistence type="inferred from homology"/>
<keyword evidence="7" id="KW-1185">Reference proteome</keyword>
<comment type="similarity">
    <text evidence="1">Belongs to the LysR transcriptional regulatory family.</text>
</comment>
<dbReference type="STRING" id="311410.LA5095_01154"/>
<dbReference type="InterPro" id="IPR036388">
    <property type="entry name" value="WH-like_DNA-bd_sf"/>
</dbReference>
<dbReference type="Pfam" id="PF00126">
    <property type="entry name" value="HTH_1"/>
    <property type="match status" value="1"/>
</dbReference>
<dbReference type="GO" id="GO:0043565">
    <property type="term" value="F:sequence-specific DNA binding"/>
    <property type="evidence" value="ECO:0007669"/>
    <property type="project" value="TreeGrafter"/>
</dbReference>